<sequence length="68" mass="7517">MSEQSEPQVGQTVHDRRSGRLVRIMAVHTFGVFVRPLKGGRESITKLRDLIPPDDAPGGFNDWSASRG</sequence>
<keyword evidence="3" id="KW-1185">Reference proteome</keyword>
<name>A0ABP9DU62_9ACTN</name>
<proteinExistence type="predicted"/>
<dbReference type="Proteomes" id="UP001501752">
    <property type="component" value="Unassembled WGS sequence"/>
</dbReference>
<reference evidence="3" key="1">
    <citation type="journal article" date="2019" name="Int. J. Syst. Evol. Microbiol.">
        <title>The Global Catalogue of Microorganisms (GCM) 10K type strain sequencing project: providing services to taxonomists for standard genome sequencing and annotation.</title>
        <authorList>
            <consortium name="The Broad Institute Genomics Platform"/>
            <consortium name="The Broad Institute Genome Sequencing Center for Infectious Disease"/>
            <person name="Wu L."/>
            <person name="Ma J."/>
        </authorList>
    </citation>
    <scope>NUCLEOTIDE SEQUENCE [LARGE SCALE GENOMIC DNA]</scope>
    <source>
        <strain evidence="3">JCM 13006</strain>
    </source>
</reference>
<evidence type="ECO:0000256" key="1">
    <source>
        <dbReference type="SAM" id="MobiDB-lite"/>
    </source>
</evidence>
<organism evidence="2 3">
    <name type="scientific">Kitasatospora terrestris</name>
    <dbReference type="NCBI Taxonomy" id="258051"/>
    <lineage>
        <taxon>Bacteria</taxon>
        <taxon>Bacillati</taxon>
        <taxon>Actinomycetota</taxon>
        <taxon>Actinomycetes</taxon>
        <taxon>Kitasatosporales</taxon>
        <taxon>Streptomycetaceae</taxon>
        <taxon>Kitasatospora</taxon>
    </lineage>
</organism>
<comment type="caution">
    <text evidence="2">The sequence shown here is derived from an EMBL/GenBank/DDBJ whole genome shotgun (WGS) entry which is preliminary data.</text>
</comment>
<gene>
    <name evidence="2" type="ORF">GCM10023235_41180</name>
</gene>
<feature type="region of interest" description="Disordered" evidence="1">
    <location>
        <begin position="48"/>
        <end position="68"/>
    </location>
</feature>
<protein>
    <submittedName>
        <fullName evidence="2">Uncharacterized protein</fullName>
    </submittedName>
</protein>
<accession>A0ABP9DU62</accession>
<evidence type="ECO:0000313" key="3">
    <source>
        <dbReference type="Proteomes" id="UP001501752"/>
    </source>
</evidence>
<evidence type="ECO:0000313" key="2">
    <source>
        <dbReference type="EMBL" id="GAA4859160.1"/>
    </source>
</evidence>
<dbReference type="EMBL" id="BAABIS010000001">
    <property type="protein sequence ID" value="GAA4859160.1"/>
    <property type="molecule type" value="Genomic_DNA"/>
</dbReference>